<accession>A0AAD0L3G4</accession>
<dbReference type="EMBL" id="CP030750">
    <property type="protein sequence ID" value="AXA23458.1"/>
    <property type="molecule type" value="Genomic_DNA"/>
</dbReference>
<protein>
    <recommendedName>
        <fullName evidence="4">Chromosome segregation protein SMC</fullName>
    </recommendedName>
</protein>
<reference evidence="2 3" key="1">
    <citation type="submission" date="2018-06" db="EMBL/GenBank/DDBJ databases">
        <title>The genome of Pseudomonas putida NX-1, a lignin degrader.</title>
        <authorList>
            <person name="Xu Z."/>
        </authorList>
    </citation>
    <scope>NUCLEOTIDE SEQUENCE [LARGE SCALE GENOMIC DNA]</scope>
    <source>
        <strain evidence="2 3">NX-1</strain>
    </source>
</reference>
<keyword evidence="1" id="KW-0175">Coiled coil</keyword>
<sequence length="234" mass="25222">MDKLCSAEASLRCIPDELARIDSEISYRESVANTKQAKVKAQQVMKDSASSVATLETTRRLVSERLAAIQTETDLAIKRAQQVELDAANLYARSVAIGDSEGERTANHEMEKASTMLIECDEHARRQSLIVAALQTEIDALDAQLASARQQGSEAQNAALAAIALGLGEEWNRVADQLVALGSKILAADDNRGLRSWALGGLSIPLFGPTTRKLTHDDILDRAKGIGLADLIET</sequence>
<gene>
    <name evidence="2" type="ORF">C1S65_04750</name>
</gene>
<organism evidence="2 3">
    <name type="scientific">Pseudomonas putida</name>
    <name type="common">Arthrobacter siderocapsulatus</name>
    <dbReference type="NCBI Taxonomy" id="303"/>
    <lineage>
        <taxon>Bacteria</taxon>
        <taxon>Pseudomonadati</taxon>
        <taxon>Pseudomonadota</taxon>
        <taxon>Gammaproteobacteria</taxon>
        <taxon>Pseudomonadales</taxon>
        <taxon>Pseudomonadaceae</taxon>
        <taxon>Pseudomonas</taxon>
    </lineage>
</organism>
<dbReference type="Proteomes" id="UP000251617">
    <property type="component" value="Chromosome"/>
</dbReference>
<evidence type="ECO:0000313" key="2">
    <source>
        <dbReference type="EMBL" id="AXA23458.1"/>
    </source>
</evidence>
<evidence type="ECO:0000313" key="3">
    <source>
        <dbReference type="Proteomes" id="UP000251617"/>
    </source>
</evidence>
<name>A0AAD0L3G4_PSEPU</name>
<evidence type="ECO:0000256" key="1">
    <source>
        <dbReference type="SAM" id="Coils"/>
    </source>
</evidence>
<proteinExistence type="predicted"/>
<evidence type="ECO:0008006" key="4">
    <source>
        <dbReference type="Google" id="ProtNLM"/>
    </source>
</evidence>
<dbReference type="AlphaFoldDB" id="A0AAD0L3G4"/>
<feature type="coiled-coil region" evidence="1">
    <location>
        <begin position="131"/>
        <end position="158"/>
    </location>
</feature>